<accession>A0A1S2VD79</accession>
<proteinExistence type="predicted"/>
<gene>
    <name evidence="2" type="ORF">BLX24_23905</name>
</gene>
<keyword evidence="3" id="KW-1185">Reference proteome</keyword>
<feature type="transmembrane region" description="Helical" evidence="1">
    <location>
        <begin position="6"/>
        <end position="28"/>
    </location>
</feature>
<dbReference type="InterPro" id="IPR008969">
    <property type="entry name" value="CarboxyPept-like_regulatory"/>
</dbReference>
<sequence length="132" mass="15549">MKWIRVILVLIISVILLAVLYFSLYFFLSRDIEDVRVKGLVFDSTEGRPLSNVKVIIRNERYESDAGKMNYDEYLGHDQIVVYTDSKGFFSCELKKSAFLWLIFSKAGYEKYIEPGKNTNKNMQYRIVLKRK</sequence>
<dbReference type="AlphaFoldDB" id="A0A1S2VD79"/>
<organism evidence="2 3">
    <name type="scientific">Arsenicibacter rosenii</name>
    <dbReference type="NCBI Taxonomy" id="1750698"/>
    <lineage>
        <taxon>Bacteria</taxon>
        <taxon>Pseudomonadati</taxon>
        <taxon>Bacteroidota</taxon>
        <taxon>Cytophagia</taxon>
        <taxon>Cytophagales</taxon>
        <taxon>Spirosomataceae</taxon>
        <taxon>Arsenicibacter</taxon>
    </lineage>
</organism>
<evidence type="ECO:0008006" key="4">
    <source>
        <dbReference type="Google" id="ProtNLM"/>
    </source>
</evidence>
<evidence type="ECO:0000313" key="2">
    <source>
        <dbReference type="EMBL" id="OIN56674.1"/>
    </source>
</evidence>
<protein>
    <recommendedName>
        <fullName evidence="4">Carboxypeptidase regulatory-like domain-containing protein</fullName>
    </recommendedName>
</protein>
<evidence type="ECO:0000313" key="3">
    <source>
        <dbReference type="Proteomes" id="UP000181790"/>
    </source>
</evidence>
<keyword evidence="1" id="KW-1133">Transmembrane helix</keyword>
<keyword evidence="1" id="KW-0812">Transmembrane</keyword>
<dbReference type="EMBL" id="MORL01000020">
    <property type="protein sequence ID" value="OIN56674.1"/>
    <property type="molecule type" value="Genomic_DNA"/>
</dbReference>
<comment type="caution">
    <text evidence="2">The sequence shown here is derived from an EMBL/GenBank/DDBJ whole genome shotgun (WGS) entry which is preliminary data.</text>
</comment>
<name>A0A1S2VD79_9BACT</name>
<evidence type="ECO:0000256" key="1">
    <source>
        <dbReference type="SAM" id="Phobius"/>
    </source>
</evidence>
<keyword evidence="1" id="KW-0472">Membrane</keyword>
<dbReference type="Proteomes" id="UP000181790">
    <property type="component" value="Unassembled WGS sequence"/>
</dbReference>
<dbReference type="Gene3D" id="2.60.40.1120">
    <property type="entry name" value="Carboxypeptidase-like, regulatory domain"/>
    <property type="match status" value="1"/>
</dbReference>
<reference evidence="2 3" key="1">
    <citation type="submission" date="2016-10" db="EMBL/GenBank/DDBJ databases">
        <title>Arsenicibacter rosenii gen. nov., sp. nov., an efficient arsenic-methylating bacterium isolated from an arsenic-contaminated paddy soil.</title>
        <authorList>
            <person name="Huang K."/>
        </authorList>
    </citation>
    <scope>NUCLEOTIDE SEQUENCE [LARGE SCALE GENOMIC DNA]</scope>
    <source>
        <strain evidence="2 3">SM-1</strain>
    </source>
</reference>
<dbReference type="SUPFAM" id="SSF49464">
    <property type="entry name" value="Carboxypeptidase regulatory domain-like"/>
    <property type="match status" value="1"/>
</dbReference>